<dbReference type="InterPro" id="IPR052045">
    <property type="entry name" value="Sulfur_Carrier/Prot_Modifier"/>
</dbReference>
<dbReference type="Pfam" id="PF02597">
    <property type="entry name" value="ThiS"/>
    <property type="match status" value="1"/>
</dbReference>
<proteinExistence type="predicted"/>
<evidence type="ECO:0000313" key="1">
    <source>
        <dbReference type="EMBL" id="MBX8630985.1"/>
    </source>
</evidence>
<dbReference type="EMBL" id="JAHEAC010000001">
    <property type="protein sequence ID" value="MBX8643200.1"/>
    <property type="molecule type" value="Genomic_DNA"/>
</dbReference>
<dbReference type="PANTHER" id="PTHR38031">
    <property type="entry name" value="SULFUR CARRIER PROTEIN SLR0821-RELATED"/>
    <property type="match status" value="1"/>
</dbReference>
<dbReference type="Proteomes" id="UP000716004">
    <property type="component" value="Unassembled WGS sequence"/>
</dbReference>
<reference evidence="1" key="1">
    <citation type="submission" date="2021-04" db="EMBL/GenBank/DDBJ databases">
        <title>Genomic insights into ecological role and evolution of a novel Thermoplasmata order Candidatus Sysuiplasmatales.</title>
        <authorList>
            <person name="Yuan Y."/>
        </authorList>
    </citation>
    <scope>NUCLEOTIDE SEQUENCE</scope>
    <source>
        <strain evidence="2">TUT19-bin139</strain>
        <strain evidence="1">YP2-bin.285</strain>
    </source>
</reference>
<dbReference type="Proteomes" id="UP000750197">
    <property type="component" value="Unassembled WGS sequence"/>
</dbReference>
<evidence type="ECO:0000313" key="2">
    <source>
        <dbReference type="EMBL" id="MBX8643200.1"/>
    </source>
</evidence>
<dbReference type="EMBL" id="JAGVSJ010000001">
    <property type="protein sequence ID" value="MBX8630985.1"/>
    <property type="molecule type" value="Genomic_DNA"/>
</dbReference>
<dbReference type="PANTHER" id="PTHR38031:SF1">
    <property type="entry name" value="SULFUR CARRIER PROTEIN CYSO"/>
    <property type="match status" value="1"/>
</dbReference>
<dbReference type="InterPro" id="IPR016155">
    <property type="entry name" value="Mopterin_synth/thiamin_S_b"/>
</dbReference>
<name>A0A8J7YRU8_9ARCH</name>
<comment type="caution">
    <text evidence="1">The sequence shown here is derived from an EMBL/GenBank/DDBJ whole genome shotgun (WGS) entry which is preliminary data.</text>
</comment>
<evidence type="ECO:0000313" key="3">
    <source>
        <dbReference type="Proteomes" id="UP000716004"/>
    </source>
</evidence>
<sequence>MVTVNFSSAMQSVTGGNREMEIDFEGTVDALFARLSSILGDEFRRRVCEDGNRVRRYINVYVDGKDIRFLEGQKTLLGKNSVVDIVPAVSGG</sequence>
<dbReference type="Gene3D" id="3.10.20.30">
    <property type="match status" value="1"/>
</dbReference>
<dbReference type="InterPro" id="IPR003749">
    <property type="entry name" value="ThiS/MoaD-like"/>
</dbReference>
<organism evidence="1 3">
    <name type="scientific">Candidatus Sysuiplasma superficiale</name>
    <dbReference type="NCBI Taxonomy" id="2823368"/>
    <lineage>
        <taxon>Archaea</taxon>
        <taxon>Methanobacteriati</taxon>
        <taxon>Thermoplasmatota</taxon>
        <taxon>Thermoplasmata</taxon>
        <taxon>Candidatus Sysuiplasmatales</taxon>
        <taxon>Candidatus Sysuiplasmataceae</taxon>
        <taxon>Candidatus Sysuiplasma</taxon>
    </lineage>
</organism>
<accession>A0A8J7YRU8</accession>
<dbReference type="AlphaFoldDB" id="A0A8J7YRU8"/>
<dbReference type="InterPro" id="IPR012675">
    <property type="entry name" value="Beta-grasp_dom_sf"/>
</dbReference>
<dbReference type="SUPFAM" id="SSF54285">
    <property type="entry name" value="MoaD/ThiS"/>
    <property type="match status" value="1"/>
</dbReference>
<protein>
    <submittedName>
        <fullName evidence="1">MoaD/ThiS family protein</fullName>
    </submittedName>
</protein>
<gene>
    <name evidence="1" type="ORF">J9259_00445</name>
    <name evidence="2" type="ORF">KIY12_00480</name>
</gene>